<evidence type="ECO:0000256" key="3">
    <source>
        <dbReference type="SAM" id="Phobius"/>
    </source>
</evidence>
<dbReference type="GO" id="GO:0012505">
    <property type="term" value="C:endomembrane system"/>
    <property type="evidence" value="ECO:0007669"/>
    <property type="project" value="UniProtKB-SubCell"/>
</dbReference>
<dbReference type="Gene3D" id="3.30.70.330">
    <property type="match status" value="1"/>
</dbReference>
<feature type="region of interest" description="Disordered" evidence="2">
    <location>
        <begin position="1"/>
        <end position="36"/>
    </location>
</feature>
<dbReference type="EMBL" id="HBEC01039925">
    <property type="protein sequence ID" value="CAD8306376.1"/>
    <property type="molecule type" value="Transcribed_RNA"/>
</dbReference>
<protein>
    <recommendedName>
        <fullName evidence="7">CSC1/OSCA1-like cytosolic domain-containing protein</fullName>
    </recommendedName>
</protein>
<dbReference type="PANTHER" id="PTHR13018">
    <property type="entry name" value="PROBABLE MEMBRANE PROTEIN DUF221-RELATED"/>
    <property type="match status" value="1"/>
</dbReference>
<feature type="transmembrane region" description="Helical" evidence="3">
    <location>
        <begin position="240"/>
        <end position="262"/>
    </location>
</feature>
<feature type="transmembrane region" description="Helical" evidence="3">
    <location>
        <begin position="783"/>
        <end position="807"/>
    </location>
</feature>
<dbReference type="CDD" id="cd00590">
    <property type="entry name" value="RRM_SF"/>
    <property type="match status" value="1"/>
</dbReference>
<evidence type="ECO:0000259" key="4">
    <source>
        <dbReference type="Pfam" id="PF02714"/>
    </source>
</evidence>
<keyword evidence="3" id="KW-1133">Transmembrane helix</keyword>
<evidence type="ECO:0000256" key="1">
    <source>
        <dbReference type="ARBA" id="ARBA00004127"/>
    </source>
</evidence>
<evidence type="ECO:0000256" key="2">
    <source>
        <dbReference type="SAM" id="MobiDB-lite"/>
    </source>
</evidence>
<sequence>MEPAERSSRDPAREETTAGREAARSQDEEQRRLRQQQVAYEAKVQAQSAREEDASNGVAQGVLGRAYLASAVLLAEYGHWQRPDDKVATARYHKHHTHHAVYEPAYTQTNDLRVFGEGHVLYFYFLKFMALVFCILAVVPALLAVIVFALGPWYNGRADIDNVMLGNFGLVSSVNGSTSLDFLLAANEYVSTVIDSVFTLKSFDAAKSPEFEVVTGLLFRTDDVSNPASLPGGGNKTNTLVALSVIDMLAVLAFFGFCLYFITWTYRKAKNTLQTTVTIKNYSVRVRDVPHDVDVEDLWEHFSKYGEVARIDLAYACFDLMDMVMERHKIVDKCERALAVLQRSAEALPKVEEAKEIALLNHQYDLQLVNRAIQNQQDIFYSKSTGQRSDIVGAFVVFKEEVSKERCLKAQPTLLFGCIHRPMPEELLFLGKHPLRVTQAPEPTDLKYENLEISDERRAAYWLVSWLLKLLILLVGFVLVGLSPAIRHNLGAWESGTPVETCNQHCRYDSVDGVPQLDAATRNIYRTCHETGLLPGSGLDCEETSVCYECYCRMVIISMLLSEAAYCSEYKGLLAVQIGSQALAVLTIVAVNVALPWIIERLSQFEKHHVRTAEARSATRAILIMYVLNTSSIVIANAYFPNLRRLLEDNVAGRFLFLGIYSDLSPNWYTDVARPIAFSQYIGIVGRAAREGVVLWWTRHKRSTAWKSLTQRQLNNAHTGPEFVLASRYGEHLGVIFITLLYSAAIPVLFWSCALSFTVAYFLEKYMLLKVCRNPIAYSPHLGIWSAEVLPLSVPLHLFFAFWAYSFIAVPRSIIVPSFVYGWICSISSGLQPLWANTNMLSTEQMADRVAQANAFHLLLFALITLLVLLIVRVLTPLLRPHLKKLRRRWLHRKHMRWLPRMPWAADSARVAPSTVKGAHGTGDPVGGTERMDLNFPNGSGDNVGSHDYEYDNDITGKSGVGGVVEADKAKLTAVKGSVEEVDNDDDLLDGIELIGVPELDIAVRSKLLTGPDSYDMTTLEAYEDAFRDIVAASAEELHRMRAKLEARAAAASARGAGARAGAAMSSAGHRRLRERADRLANVPGAGRNDASGNAAAQTVQAEQSREPSKDPARSMQAGISRSNGNGFEEASASSRLLRNGARLGSNPVIAWDEGSPRSMPRLSGSGGIGRGSIARHGHTGIAPPSLNGQNAKEYASNVEIFGQL</sequence>
<dbReference type="GO" id="GO:0005886">
    <property type="term" value="C:plasma membrane"/>
    <property type="evidence" value="ECO:0007669"/>
    <property type="project" value="TreeGrafter"/>
</dbReference>
<name>A0A7R9Z4K5_9CHLO</name>
<comment type="subcellular location">
    <subcellularLocation>
        <location evidence="1">Endomembrane system</location>
        <topology evidence="1">Multi-pass membrane protein</topology>
    </subcellularLocation>
</comment>
<proteinExistence type="predicted"/>
<accession>A0A7R9Z4K5</accession>
<dbReference type="AlphaFoldDB" id="A0A7R9Z4K5"/>
<keyword evidence="3" id="KW-0812">Transmembrane</keyword>
<feature type="domain" description="CSC1/OSCA1-like cytosolic" evidence="5">
    <location>
        <begin position="282"/>
        <end position="450"/>
    </location>
</feature>
<dbReference type="PANTHER" id="PTHR13018:SF83">
    <property type="entry name" value="RRM DOMAIN-CONTAINING PROTEIN"/>
    <property type="match status" value="1"/>
</dbReference>
<dbReference type="Pfam" id="PF14703">
    <property type="entry name" value="PHM7_cyt"/>
    <property type="match status" value="1"/>
</dbReference>
<dbReference type="InterPro" id="IPR045122">
    <property type="entry name" value="Csc1-like"/>
</dbReference>
<reference evidence="6" key="1">
    <citation type="submission" date="2021-01" db="EMBL/GenBank/DDBJ databases">
        <authorList>
            <person name="Corre E."/>
            <person name="Pelletier E."/>
            <person name="Niang G."/>
            <person name="Scheremetjew M."/>
            <person name="Finn R."/>
            <person name="Kale V."/>
            <person name="Holt S."/>
            <person name="Cochrane G."/>
            <person name="Meng A."/>
            <person name="Brown T."/>
            <person name="Cohen L."/>
        </authorList>
    </citation>
    <scope>NUCLEOTIDE SEQUENCE</scope>
    <source>
        <strain evidence="6">CCMP219</strain>
    </source>
</reference>
<feature type="compositionally biased region" description="Polar residues" evidence="2">
    <location>
        <begin position="1091"/>
        <end position="1103"/>
    </location>
</feature>
<feature type="compositionally biased region" description="Polar residues" evidence="2">
    <location>
        <begin position="1118"/>
        <end position="1133"/>
    </location>
</feature>
<feature type="transmembrane region" description="Helical" evidence="3">
    <location>
        <begin position="620"/>
        <end position="640"/>
    </location>
</feature>
<feature type="transmembrane region" description="Helical" evidence="3">
    <location>
        <begin position="128"/>
        <end position="154"/>
    </location>
</feature>
<feature type="region of interest" description="Disordered" evidence="2">
    <location>
        <begin position="1083"/>
        <end position="1133"/>
    </location>
</feature>
<feature type="transmembrane region" description="Helical" evidence="3">
    <location>
        <begin position="814"/>
        <end position="835"/>
    </location>
</feature>
<feature type="transmembrane region" description="Helical" evidence="3">
    <location>
        <begin position="578"/>
        <end position="599"/>
    </location>
</feature>
<feature type="compositionally biased region" description="Basic and acidic residues" evidence="2">
    <location>
        <begin position="1"/>
        <end position="32"/>
    </location>
</feature>
<feature type="domain" description="CSC1/OSCA1-like 7TM region" evidence="4">
    <location>
        <begin position="580"/>
        <end position="775"/>
    </location>
</feature>
<dbReference type="GO" id="GO:0003676">
    <property type="term" value="F:nucleic acid binding"/>
    <property type="evidence" value="ECO:0007669"/>
    <property type="project" value="InterPro"/>
</dbReference>
<dbReference type="InterPro" id="IPR035979">
    <property type="entry name" value="RBD_domain_sf"/>
</dbReference>
<dbReference type="InterPro" id="IPR027815">
    <property type="entry name" value="CSC1/OSCA1-like_cyt"/>
</dbReference>
<gene>
    <name evidence="6" type="ORF">CEUR00632_LOCUS18564</name>
</gene>
<feature type="transmembrane region" description="Helical" evidence="3">
    <location>
        <begin position="466"/>
        <end position="486"/>
    </location>
</feature>
<feature type="transmembrane region" description="Helical" evidence="3">
    <location>
        <begin position="735"/>
        <end position="763"/>
    </location>
</feature>
<dbReference type="InterPro" id="IPR003864">
    <property type="entry name" value="CSC1/OSCA1-like_7TM"/>
</dbReference>
<keyword evidence="3" id="KW-0472">Membrane</keyword>
<dbReference type="SUPFAM" id="SSF54928">
    <property type="entry name" value="RNA-binding domain, RBD"/>
    <property type="match status" value="1"/>
</dbReference>
<evidence type="ECO:0000313" key="6">
    <source>
        <dbReference type="EMBL" id="CAD8306376.1"/>
    </source>
</evidence>
<dbReference type="InterPro" id="IPR012677">
    <property type="entry name" value="Nucleotide-bd_a/b_plait_sf"/>
</dbReference>
<organism evidence="6">
    <name type="scientific">Chlamydomonas euryale</name>
    <dbReference type="NCBI Taxonomy" id="1486919"/>
    <lineage>
        <taxon>Eukaryota</taxon>
        <taxon>Viridiplantae</taxon>
        <taxon>Chlorophyta</taxon>
        <taxon>core chlorophytes</taxon>
        <taxon>Chlorophyceae</taxon>
        <taxon>CS clade</taxon>
        <taxon>Chlamydomonadales</taxon>
        <taxon>Chlamydomonadaceae</taxon>
        <taxon>Chlamydomonas</taxon>
    </lineage>
</organism>
<feature type="transmembrane region" description="Helical" evidence="3">
    <location>
        <begin position="855"/>
        <end position="879"/>
    </location>
</feature>
<feature type="compositionally biased region" description="Basic and acidic residues" evidence="2">
    <location>
        <begin position="1104"/>
        <end position="1113"/>
    </location>
</feature>
<dbReference type="Pfam" id="PF02714">
    <property type="entry name" value="RSN1_7TM"/>
    <property type="match status" value="1"/>
</dbReference>
<evidence type="ECO:0008006" key="7">
    <source>
        <dbReference type="Google" id="ProtNLM"/>
    </source>
</evidence>
<evidence type="ECO:0000259" key="5">
    <source>
        <dbReference type="Pfam" id="PF14703"/>
    </source>
</evidence>
<dbReference type="GO" id="GO:0005227">
    <property type="term" value="F:calcium-activated cation channel activity"/>
    <property type="evidence" value="ECO:0007669"/>
    <property type="project" value="InterPro"/>
</dbReference>